<evidence type="ECO:0000256" key="6">
    <source>
        <dbReference type="ARBA" id="ARBA00022989"/>
    </source>
</evidence>
<dbReference type="EC" id="2.7.13.3" evidence="3"/>
<dbReference type="Gene3D" id="3.40.50.2300">
    <property type="match status" value="1"/>
</dbReference>
<dbReference type="Pfam" id="PF00211">
    <property type="entry name" value="Guanylate_cyc"/>
    <property type="match status" value="1"/>
</dbReference>
<dbReference type="SUPFAM" id="SSF47384">
    <property type="entry name" value="Homodimeric domain of signal transducing histidine kinase"/>
    <property type="match status" value="1"/>
</dbReference>
<feature type="modified residue" description="4-aspartylphosphate" evidence="9">
    <location>
        <position position="224"/>
    </location>
</feature>
<dbReference type="InterPro" id="IPR001789">
    <property type="entry name" value="Sig_transdc_resp-reg_receiver"/>
</dbReference>
<dbReference type="RefSeq" id="WP_058273435.1">
    <property type="nucleotide sequence ID" value="NZ_CYPS01000036.1"/>
</dbReference>
<comment type="subcellular location">
    <subcellularLocation>
        <location evidence="2">Membrane</location>
    </subcellularLocation>
</comment>
<evidence type="ECO:0000256" key="7">
    <source>
        <dbReference type="ARBA" id="ARBA00023136"/>
    </source>
</evidence>
<dbReference type="Gene3D" id="1.10.287.130">
    <property type="match status" value="1"/>
</dbReference>
<keyword evidence="8 12" id="KW-0456">Lyase</keyword>
<dbReference type="Pfam" id="PF00072">
    <property type="entry name" value="Response_reg"/>
    <property type="match status" value="1"/>
</dbReference>
<dbReference type="InterPro" id="IPR003661">
    <property type="entry name" value="HisK_dim/P_dom"/>
</dbReference>
<keyword evidence="9" id="KW-0597">Phosphoprotein</keyword>
<evidence type="ECO:0000313" key="13">
    <source>
        <dbReference type="Proteomes" id="UP000050786"/>
    </source>
</evidence>
<dbReference type="PROSITE" id="PS50125">
    <property type="entry name" value="GUANYLATE_CYCLASE_2"/>
    <property type="match status" value="1"/>
</dbReference>
<evidence type="ECO:0000313" key="12">
    <source>
        <dbReference type="EMBL" id="CUH43419.1"/>
    </source>
</evidence>
<dbReference type="InterPro" id="IPR011006">
    <property type="entry name" value="CheY-like_superfamily"/>
</dbReference>
<reference evidence="13" key="1">
    <citation type="submission" date="2015-09" db="EMBL/GenBank/DDBJ databases">
        <authorList>
            <person name="Rodrigo-Torres L."/>
            <person name="Arahal D.R."/>
        </authorList>
    </citation>
    <scope>NUCLEOTIDE SEQUENCE [LARGE SCALE GENOMIC DNA]</scope>
    <source>
        <strain evidence="13">CECT 4293</strain>
    </source>
</reference>
<dbReference type="PANTHER" id="PTHR11920">
    <property type="entry name" value="GUANYLYL CYCLASE"/>
    <property type="match status" value="1"/>
</dbReference>
<dbReference type="Gene3D" id="3.30.70.1230">
    <property type="entry name" value="Nucleotide cyclase"/>
    <property type="match status" value="1"/>
</dbReference>
<organism evidence="12 13">
    <name type="scientific">Ruegeria atlantica</name>
    <dbReference type="NCBI Taxonomy" id="81569"/>
    <lineage>
        <taxon>Bacteria</taxon>
        <taxon>Pseudomonadati</taxon>
        <taxon>Pseudomonadota</taxon>
        <taxon>Alphaproteobacteria</taxon>
        <taxon>Rhodobacterales</taxon>
        <taxon>Roseobacteraceae</taxon>
        <taxon>Ruegeria</taxon>
    </lineage>
</organism>
<dbReference type="InterPro" id="IPR001054">
    <property type="entry name" value="A/G_cyclase"/>
</dbReference>
<dbReference type="GO" id="GO:0009190">
    <property type="term" value="P:cyclic nucleotide biosynthetic process"/>
    <property type="evidence" value="ECO:0007669"/>
    <property type="project" value="InterPro"/>
</dbReference>
<evidence type="ECO:0000256" key="4">
    <source>
        <dbReference type="ARBA" id="ARBA00022692"/>
    </source>
</evidence>
<dbReference type="Pfam" id="PF00512">
    <property type="entry name" value="HisKA"/>
    <property type="match status" value="1"/>
</dbReference>
<dbReference type="GO" id="GO:0000155">
    <property type="term" value="F:phosphorelay sensor kinase activity"/>
    <property type="evidence" value="ECO:0007669"/>
    <property type="project" value="InterPro"/>
</dbReference>
<dbReference type="EMBL" id="CYPS01000036">
    <property type="protein sequence ID" value="CUH43419.1"/>
    <property type="molecule type" value="Genomic_DNA"/>
</dbReference>
<evidence type="ECO:0000256" key="9">
    <source>
        <dbReference type="PROSITE-ProRule" id="PRU00169"/>
    </source>
</evidence>
<dbReference type="GO" id="GO:0016020">
    <property type="term" value="C:membrane"/>
    <property type="evidence" value="ECO:0007669"/>
    <property type="project" value="UniProtKB-SubCell"/>
</dbReference>
<sequence length="515" mass="56195">MVSETRKDKLALATRISQNLNGPSEAIVGFHNLLTEEVRRTGPTAALEDLQKIGVAADTLVQMVELSGKGAHQISADKDAQAKLRHDLRSPINAIIGYSEMVLDDFEADLKPSARSDINAILSEARKLALQIDSTISDADIPQSAEDSDRDQEIAASLERSLASSDAGREALTGRILVIDDEAANREILTRLLERRGHSVRSVGSASETFEALDREGFDLVLLDILMPEVNGIDVLERMKKDPPWREIPVVMVSGLNETNAIAKCISVGAEDYLPKPIDPVLLHARVDACMERSRWRAKELAFTNEITYERDRADKLLHSMLPAPVIKRLNNGETNIADRFVGATIIFADIVEFTPLVARMDAGDLILELSNLFTAFDDLATLHGIEKIKTIGDAYMAASGIPLHREDHAHAAISFARDILRTMSDSTVSSAGLQIRIGIHSGPVIAGLIGRKRSIYDVWGETVNLASRLEATGRSGHIHISAETKDALGDHLPNAEAQTHFVKGVGEITSYFVS</sequence>
<keyword evidence="5" id="KW-0547">Nucleotide-binding</keyword>
<feature type="domain" description="Response regulatory" evidence="10">
    <location>
        <begin position="175"/>
        <end position="291"/>
    </location>
</feature>
<proteinExistence type="predicted"/>
<keyword evidence="13" id="KW-1185">Reference proteome</keyword>
<dbReference type="InterPro" id="IPR029787">
    <property type="entry name" value="Nucleotide_cyclase"/>
</dbReference>
<dbReference type="AlphaFoldDB" id="A0A0P1E6W4"/>
<dbReference type="GO" id="GO:0000166">
    <property type="term" value="F:nucleotide binding"/>
    <property type="evidence" value="ECO:0007669"/>
    <property type="project" value="UniProtKB-KW"/>
</dbReference>
<keyword evidence="6" id="KW-1133">Transmembrane helix</keyword>
<evidence type="ECO:0000256" key="1">
    <source>
        <dbReference type="ARBA" id="ARBA00000085"/>
    </source>
</evidence>
<evidence type="ECO:0000259" key="10">
    <source>
        <dbReference type="PROSITE" id="PS50110"/>
    </source>
</evidence>
<feature type="domain" description="Guanylate cyclase" evidence="11">
    <location>
        <begin position="345"/>
        <end position="471"/>
    </location>
</feature>
<keyword evidence="4" id="KW-0812">Transmembrane</keyword>
<evidence type="ECO:0000256" key="8">
    <source>
        <dbReference type="ARBA" id="ARBA00023239"/>
    </source>
</evidence>
<dbReference type="PANTHER" id="PTHR11920:SF335">
    <property type="entry name" value="GUANYLATE CYCLASE"/>
    <property type="match status" value="1"/>
</dbReference>
<comment type="catalytic activity">
    <reaction evidence="1">
        <text>ATP + protein L-histidine = ADP + protein N-phospho-L-histidine.</text>
        <dbReference type="EC" id="2.7.13.3"/>
    </reaction>
</comment>
<evidence type="ECO:0000259" key="11">
    <source>
        <dbReference type="PROSITE" id="PS50125"/>
    </source>
</evidence>
<dbReference type="CDD" id="cd00082">
    <property type="entry name" value="HisKA"/>
    <property type="match status" value="1"/>
</dbReference>
<dbReference type="Proteomes" id="UP000050786">
    <property type="component" value="Unassembled WGS sequence"/>
</dbReference>
<dbReference type="SUPFAM" id="SSF55073">
    <property type="entry name" value="Nucleotide cyclase"/>
    <property type="match status" value="1"/>
</dbReference>
<evidence type="ECO:0000256" key="5">
    <source>
        <dbReference type="ARBA" id="ARBA00022741"/>
    </source>
</evidence>
<keyword evidence="7" id="KW-0472">Membrane</keyword>
<dbReference type="GO" id="GO:0004016">
    <property type="term" value="F:adenylate cyclase activity"/>
    <property type="evidence" value="ECO:0007669"/>
    <property type="project" value="UniProtKB-ARBA"/>
</dbReference>
<dbReference type="SMART" id="SM00388">
    <property type="entry name" value="HisKA"/>
    <property type="match status" value="1"/>
</dbReference>
<name>A0A0P1E6W4_9RHOB</name>
<protein>
    <recommendedName>
        <fullName evidence="3">histidine kinase</fullName>
        <ecNumber evidence="3">2.7.13.3</ecNumber>
    </recommendedName>
</protein>
<dbReference type="SUPFAM" id="SSF52172">
    <property type="entry name" value="CheY-like"/>
    <property type="match status" value="1"/>
</dbReference>
<gene>
    <name evidence="12" type="primary">cya_2</name>
    <name evidence="12" type="ORF">RUM4293_02313</name>
</gene>
<evidence type="ECO:0000256" key="3">
    <source>
        <dbReference type="ARBA" id="ARBA00012438"/>
    </source>
</evidence>
<evidence type="ECO:0000256" key="2">
    <source>
        <dbReference type="ARBA" id="ARBA00004370"/>
    </source>
</evidence>
<dbReference type="SMART" id="SM00044">
    <property type="entry name" value="CYCc"/>
    <property type="match status" value="1"/>
</dbReference>
<dbReference type="PROSITE" id="PS50110">
    <property type="entry name" value="RESPONSE_REGULATORY"/>
    <property type="match status" value="1"/>
</dbReference>
<accession>A0A0P1E6W4</accession>
<dbReference type="InterPro" id="IPR050401">
    <property type="entry name" value="Cyclic_nucleotide_synthase"/>
</dbReference>
<dbReference type="CDD" id="cd07302">
    <property type="entry name" value="CHD"/>
    <property type="match status" value="1"/>
</dbReference>
<dbReference type="InterPro" id="IPR036097">
    <property type="entry name" value="HisK_dim/P_sf"/>
</dbReference>
<dbReference type="SMART" id="SM00448">
    <property type="entry name" value="REC"/>
    <property type="match status" value="1"/>
</dbReference>